<reference evidence="3" key="1">
    <citation type="journal article" date="2019" name="Int. J. Syst. Evol. Microbiol.">
        <title>The Global Catalogue of Microorganisms (GCM) 10K type strain sequencing project: providing services to taxonomists for standard genome sequencing and annotation.</title>
        <authorList>
            <consortium name="The Broad Institute Genomics Platform"/>
            <consortium name="The Broad Institute Genome Sequencing Center for Infectious Disease"/>
            <person name="Wu L."/>
            <person name="Ma J."/>
        </authorList>
    </citation>
    <scope>NUCLEOTIDE SEQUENCE [LARGE SCALE GENOMIC DNA]</scope>
    <source>
        <strain evidence="3">CCUG 60524</strain>
    </source>
</reference>
<gene>
    <name evidence="2" type="ORF">ACFQ2S_16965</name>
</gene>
<feature type="compositionally biased region" description="Basic and acidic residues" evidence="1">
    <location>
        <begin position="613"/>
        <end position="629"/>
    </location>
</feature>
<keyword evidence="3" id="KW-1185">Reference proteome</keyword>
<name>A0ABW3ITA7_9RHOB</name>
<organism evidence="2 3">
    <name type="scientific">Tropicimonas aquimaris</name>
    <dbReference type="NCBI Taxonomy" id="914152"/>
    <lineage>
        <taxon>Bacteria</taxon>
        <taxon>Pseudomonadati</taxon>
        <taxon>Pseudomonadota</taxon>
        <taxon>Alphaproteobacteria</taxon>
        <taxon>Rhodobacterales</taxon>
        <taxon>Roseobacteraceae</taxon>
        <taxon>Tropicimonas</taxon>
    </lineage>
</organism>
<evidence type="ECO:0000313" key="2">
    <source>
        <dbReference type="EMBL" id="MFD0981330.1"/>
    </source>
</evidence>
<evidence type="ECO:0000313" key="3">
    <source>
        <dbReference type="Proteomes" id="UP001597108"/>
    </source>
</evidence>
<sequence>MQQAQFANSFPSIKDVAPASMTELRPALFARYGALSELRHDYPLVLVDEGQGATLLRPLSRIIDDILKAAAAPGAGGEAMRQQVLKLEARIRRTVNAGRSGRLSALWRTAAAEMVKESGEAPFGPLDSNLDAARRHLDLDGDVIGCNAETPARVVTHAWKARQDAKARRFRKRVESLILRLSDILKSDHMKSHEAHGPEALASAMGRDVDGSIDFDALSGVLERARPEDRLPEARVKRIRHALEALRCQPFFGPGRASQSCPKRPEPYNYTFTSVSDALNAHRARLPNVLEFTKAMTVAELEVENKYRPELHDPVFARFDESDLTAEQMDLLPSALICLRDGVTGSAEIARAYEALACGLPITVLIQVDDLLGPTAPEPPRNSFGAGTTRLASMAMGLNNAFVLQAASAHLFRMCRALRRGMEYDGPALFCIYSGATPSVRGVAPYVLSAAATEARVFPNFTYDPAAGADLASRFDLSVNPQCEADWPEHVLDYEDREGQGCQEKIAFSFADFAICDARYQRFCHAVPQDGWTPAMMPTAEHLAEPDDGNAIESSYVLGIDPENRLFRVVVDAKIVEAALRCNDAWRRLLELAGVNNSHALRLLAAERKAREAAERKAGAEPEPARVPEPKPAAVETPPAATEVVGENAGDGLPWIETARCTTCNECTQVNSAMFRYNENMQAYIADPDAGTYRQLVEAAEGCQVSIIHPGQPRNPDEPNLAELIERAAPFA</sequence>
<comment type="caution">
    <text evidence="2">The sequence shown here is derived from an EMBL/GenBank/DDBJ whole genome shotgun (WGS) entry which is preliminary data.</text>
</comment>
<proteinExistence type="predicted"/>
<dbReference type="EMBL" id="JBHTJT010000038">
    <property type="protein sequence ID" value="MFD0981330.1"/>
    <property type="molecule type" value="Genomic_DNA"/>
</dbReference>
<feature type="region of interest" description="Disordered" evidence="1">
    <location>
        <begin position="613"/>
        <end position="639"/>
    </location>
</feature>
<dbReference type="RefSeq" id="WP_386076251.1">
    <property type="nucleotide sequence ID" value="NZ_JBHTJT010000038.1"/>
</dbReference>
<dbReference type="Proteomes" id="UP001597108">
    <property type="component" value="Unassembled WGS sequence"/>
</dbReference>
<dbReference type="Gene3D" id="3.30.70.20">
    <property type="match status" value="1"/>
</dbReference>
<dbReference type="Gene3D" id="3.40.50.970">
    <property type="match status" value="1"/>
</dbReference>
<evidence type="ECO:0000256" key="1">
    <source>
        <dbReference type="SAM" id="MobiDB-lite"/>
    </source>
</evidence>
<protein>
    <submittedName>
        <fullName evidence="2">Ferredoxin</fullName>
    </submittedName>
</protein>
<accession>A0ABW3ITA7</accession>